<feature type="region of interest" description="Disordered" evidence="2">
    <location>
        <begin position="1"/>
        <end position="26"/>
    </location>
</feature>
<evidence type="ECO:0000256" key="2">
    <source>
        <dbReference type="SAM" id="MobiDB-lite"/>
    </source>
</evidence>
<dbReference type="RefSeq" id="WP_344657937.1">
    <property type="nucleotide sequence ID" value="NZ_BAAAQM010000017.1"/>
</dbReference>
<gene>
    <name evidence="1" type="primary">rbpA</name>
    <name evidence="3" type="ORF">GCM10009838_33320</name>
</gene>
<sequence length="111" mass="11651">MSRGSGIRGSRIGSGPSGHSERGPAAERTSITFWCGAGHSTPVIFALSADLPQTWDCHHCALPAGLDPESPPATGAVAPFKTHLQYVRDRRSATEAEDILTEALAKLRAAS</sequence>
<dbReference type="Gene3D" id="2.20.28.270">
    <property type="entry name" value="RNA polymerase-binding protein A"/>
    <property type="match status" value="1"/>
</dbReference>
<protein>
    <recommendedName>
        <fullName evidence="1">RNA polymerase-binding protein RbpA</fullName>
    </recommendedName>
</protein>
<dbReference type="InterPro" id="IPR025182">
    <property type="entry name" value="RNApol-bd_RbpA"/>
</dbReference>
<dbReference type="Proteomes" id="UP001499854">
    <property type="component" value="Unassembled WGS sequence"/>
</dbReference>
<feature type="binding site" evidence="1">
    <location>
        <position position="60"/>
    </location>
    <ligand>
        <name>Zn(2+)</name>
        <dbReference type="ChEBI" id="CHEBI:29105"/>
    </ligand>
</feature>
<dbReference type="InterPro" id="IPR038638">
    <property type="entry name" value="RbpA_sf"/>
</dbReference>
<keyword evidence="1" id="KW-0479">Metal-binding</keyword>
<dbReference type="EMBL" id="BAAAQM010000017">
    <property type="protein sequence ID" value="GAA1971360.1"/>
    <property type="molecule type" value="Genomic_DNA"/>
</dbReference>
<feature type="binding site" evidence="1">
    <location>
        <position position="39"/>
    </location>
    <ligand>
        <name>Zn(2+)</name>
        <dbReference type="ChEBI" id="CHEBI:29105"/>
    </ligand>
</feature>
<name>A0ABP5CZH3_9ACTN</name>
<feature type="binding site" evidence="1">
    <location>
        <position position="35"/>
    </location>
    <ligand>
        <name>Zn(2+)</name>
        <dbReference type="ChEBI" id="CHEBI:29105"/>
    </ligand>
</feature>
<comment type="function">
    <text evidence="1">Binds to RNA polymerase (RNAP), stimulating transcription from principal, but not alternative sigma factor promoters.</text>
</comment>
<evidence type="ECO:0000313" key="4">
    <source>
        <dbReference type="Proteomes" id="UP001499854"/>
    </source>
</evidence>
<evidence type="ECO:0000256" key="1">
    <source>
        <dbReference type="HAMAP-Rule" id="MF_01483"/>
    </source>
</evidence>
<comment type="similarity">
    <text evidence="1">Belongs to the RNA polymerase-binding protein RbpA family.</text>
</comment>
<feature type="compositionally biased region" description="Low complexity" evidence="2">
    <location>
        <begin position="1"/>
        <end position="18"/>
    </location>
</feature>
<organism evidence="3 4">
    <name type="scientific">Catenulispora subtropica</name>
    <dbReference type="NCBI Taxonomy" id="450798"/>
    <lineage>
        <taxon>Bacteria</taxon>
        <taxon>Bacillati</taxon>
        <taxon>Actinomycetota</taxon>
        <taxon>Actinomycetes</taxon>
        <taxon>Catenulisporales</taxon>
        <taxon>Catenulisporaceae</taxon>
        <taxon>Catenulispora</taxon>
    </lineage>
</organism>
<keyword evidence="1" id="KW-0804">Transcription</keyword>
<keyword evidence="4" id="KW-1185">Reference proteome</keyword>
<proteinExistence type="inferred from homology"/>
<comment type="caution">
    <text evidence="3">The sequence shown here is derived from an EMBL/GenBank/DDBJ whole genome shotgun (WGS) entry which is preliminary data.</text>
</comment>
<dbReference type="HAMAP" id="MF_01483">
    <property type="entry name" value="RbpA"/>
    <property type="match status" value="1"/>
</dbReference>
<reference evidence="4" key="1">
    <citation type="journal article" date="2019" name="Int. J. Syst. Evol. Microbiol.">
        <title>The Global Catalogue of Microorganisms (GCM) 10K type strain sequencing project: providing services to taxonomists for standard genome sequencing and annotation.</title>
        <authorList>
            <consortium name="The Broad Institute Genomics Platform"/>
            <consortium name="The Broad Institute Genome Sequencing Center for Infectious Disease"/>
            <person name="Wu L."/>
            <person name="Ma J."/>
        </authorList>
    </citation>
    <scope>NUCLEOTIDE SEQUENCE [LARGE SCALE GENOMIC DNA]</scope>
    <source>
        <strain evidence="4">JCM 16013</strain>
    </source>
</reference>
<keyword evidence="1" id="KW-0805">Transcription regulation</keyword>
<dbReference type="Pfam" id="PF13397">
    <property type="entry name" value="RbpA"/>
    <property type="match status" value="1"/>
</dbReference>
<comment type="subunit">
    <text evidence="1">Forms a complex with the RNAP catalytic core and with free principal sigma factors.</text>
</comment>
<feature type="binding site" evidence="1">
    <location>
        <position position="57"/>
    </location>
    <ligand>
        <name>Zn(2+)</name>
        <dbReference type="ChEBI" id="CHEBI:29105"/>
    </ligand>
</feature>
<evidence type="ECO:0000313" key="3">
    <source>
        <dbReference type="EMBL" id="GAA1971360.1"/>
    </source>
</evidence>
<comment type="cofactor">
    <cofactor evidence="1">
        <name>Zn(2+)</name>
        <dbReference type="ChEBI" id="CHEBI:29105"/>
    </cofactor>
    <text evidence="1">Bind 1 Zn(2+) per subunit.</text>
</comment>
<accession>A0ABP5CZH3</accession>
<keyword evidence="1" id="KW-0862">Zinc</keyword>